<dbReference type="PANTHER" id="PTHR32085:SF3">
    <property type="entry name" value="PROTEIN CSF1"/>
    <property type="match status" value="1"/>
</dbReference>
<name>A0AAV9I6V0_9RHOD</name>
<organism evidence="2 3">
    <name type="scientific">Galdieria yellowstonensis</name>
    <dbReference type="NCBI Taxonomy" id="3028027"/>
    <lineage>
        <taxon>Eukaryota</taxon>
        <taxon>Rhodophyta</taxon>
        <taxon>Bangiophyceae</taxon>
        <taxon>Galdieriales</taxon>
        <taxon>Galdieriaceae</taxon>
        <taxon>Galdieria</taxon>
    </lineage>
</organism>
<gene>
    <name evidence="2" type="ORF">GAYE_HPESCF16G0216</name>
</gene>
<feature type="region of interest" description="Disordered" evidence="1">
    <location>
        <begin position="1045"/>
        <end position="1076"/>
    </location>
</feature>
<evidence type="ECO:0000313" key="2">
    <source>
        <dbReference type="EMBL" id="KAK4522336.1"/>
    </source>
</evidence>
<comment type="caution">
    <text evidence="2">The sequence shown here is derived from an EMBL/GenBank/DDBJ whole genome shotgun (WGS) entry which is preliminary data.</text>
</comment>
<proteinExistence type="predicted"/>
<dbReference type="Proteomes" id="UP001300502">
    <property type="component" value="Unassembled WGS sequence"/>
</dbReference>
<sequence>MASLVAFSFAVIGLSSYILIFFLYIPQILAKIVSRLCNHIVFRGKAHIRIRSLRFLFLSGKVVVKGLCYTNLDANVYIENLEITVLWWRALFLNRHTSDSNQQSQERAQETPAAFIFAQGVQVRLLNQKARYDFIQKIIEQQTYAVDMQAPVSLLVEEFEGYSLWLYQYLGPVAFDLFYCSFVANDPAISDGILLYFESGKGRYAAVPAPCPLDVYRSCYSLSMDRFQIQYFSIMLDSANASEDSNLQHPDIQQDVLSTESLRTPHSMHSYPPSSVSFEAEMSVIHSPATENEENNESWLQFMISFWMKFQRFMIRLFGYMDTSFTDVLPHQKFTVFEADNLQVEYHYDIPGITVVVSEGQTPAWKAPECLLKICCTGARLYYSPILEKARCVLLERFFPPTFENFEMDTNSKKEGKKRRHRCFQVEMECKAKANQPMIDIIFHPRQPDNDRRSSDAALVNIWCEESFHLSLLYPYIISAGETEANLEFCANFDQVTIDLVQESTLSLTKSPMLTVEGKLGFPIIWNGYRKWTFDIRLLSSKWIFVKEYINVISDILSEMSQDVTYDPLRSFQPTEYFVNLEFKSGYSLYFSADSLNDWKNPSQMNMENEWALEAVGNTFKMKFHLPFLFPMPLTWDMNWLLEAPRLKIWFHWPMEAELRKQLGNCQKIVDISNFDIQCSHSYWNVTVPGYQDRIRAVMNISDLNFVLNPYHLTYFNEFLDNYFGRHLFAYIGGRPLIREYCESREQLAYMRSTRETSFLMNIHRWSLFVCAGIDPAVKVPSFFSYVRLKIPYCSYYMKSTKSCTNFTLSCPRNIEITPHLESFVAARRRYTTTEDHRRLYLKGVSISVLYLFGNSDVEYVNVGSFRIESFHGQMRLDNVKCFSDIWDSFRLSFERKKTNLVPLVASDFEVGSIDLKLFHEDNSMIECVVPSGLKVLVSNLQHSSIRFTTRLEVGLILISLWVPTSHLLEESIADCHLVKKTLDKMEYTEVASFSSRLRLTFRILEKLSSLTDFKQMEELKKADFYQRNIRFLWKETSELMTHSRTRKDLKGRSSSFGVSSESRHRTSLAGSSSDIGEIPESIQEFWMQIKSNWLGECNEEEELPGEQNFSCIKLAVPESMKCTVSLAAIQTGMNLIKAFMSDEEEHVELIVCKIWKEHLERCIAAEEDTVSNYKFSFHIPEVKVKIRKMMMMSHSSCKSVSFSSMPDIYLYLSSLNWDWSLFGSRSKAKETRFRLDQILVGITTLDGGGVDEQSTIIEMNSVLLRDTASSGKENVNMSLDSLSIGDNLNDLKSLVRCCMLVAKLDISYWSSIFKNQPKTIVADIFSLCVISGEASTGLVTSQVRKIFLSAISRIRTLNQVERSRILALLQSSSSRNQHYSSGAGSRKVPFECSCRWNRFSWSVENVIVLASRQIFLKYSCFSGRNIFIFLANELHSRTSSQLVSKIAYFVRECISIWRCELNISQGEEWTASALERMMLHRKTYRSMPQGSFIQNQWNGDSSPLLLDNGQASEDALVSLSSAPFFFSSSRRVHQKRNNQQLVSTLSAPWEANNLYRAATTLVGEKDAKVSPQQSLLLLRSLSSFEAKTTWNELDIQPSVLSAAPTLVDVIISIDKIHMQLGFSTESVLSFCFRQNVAYLPLSFGESLEHSSILCSSEEMEFKVHGPNEEEEDWITVLLNTPQYVISLQHNGRNANVVASILAMENISIRVEYSFFSAWHLFELMADELRSFLLGDRETVVDARTASSQMYNIPPLNVAVSECRIQLPLSENEKKLQYKVQDLRATSCELSHTENIIVVRVPSQFMEYLDHQIALDLVQLPSAVLEARITNEDGERGGSDNQPPPFITNYRFHLAFKAIESEITKERIIRLKSIFEEWNRPRKRYQLGKPKTATNNLLTYNNNNMTTASPVTRCFSLVISLQTLSLTGHLMGIHSELFLDNFYFVLTTNAVIPYPDIHITFRNIGLVIRLTGSLPSRFSITQFQSHIRVKHYMDSNFLNRLHMTSLSSMKECEVFMDKRCLAALILLADEFKYHECDEEDESTSSSLMTTVAEAALRLCVYLLTKVRVGLIRMTFVIDNNYDIRISAYSPSLSFRIDNWQAFRYRLVLTGSFESANIYQQSTPVLTFQGSCIDCSWLSGKVACFVDVGSYTLSLDHAIRLLPESTSSSEENSAIGTQIFTRIDFGVNINAGVITLKSTRYLDTDIQVPGLYCNLFLDVALLKAVFLFDWDYANMDLKQEQLEHLIKWLFSDRPTSWQERWKQSQQQPVHHKSSSTPLHRRMKTIASFTSSSRRKRFQWSMIVRISRSYLRLQSSLASPGMMMLSASVGVPEAQFLFCPGSHPVHGKDILLASGGFAHWDISLNQGWRNNASQQHCIGTGMDFLVDLTSRIGTCKLKQLAMDLELASLFSLQNIFQHFHPPSTNHMQSNSPWEIQPLRKLAMSICIQDWSTNAQEGVKLLLKMVQQSSGSVDLAFHRCFVHFGYIEDCNFFYLHCGRGQIRSTRQHFHGKGGMAKLYVSQLSTNCTSVFSLNLDSFGFHLSQQIDDTMDGDHAAVSREEILKLACKQFSWKAHESSDEVLRPATNAIDMDIWIKGLHGALCSTSSPALSRLKESLLLLLTETKRFHANNHPHQLFATPNNTASHSGGNTSNDTPTVRSTSETWTAHQKKRLCIHGDHLLLSLYAMHFREQDFVRMMSNQYEILFSQALDSRTQGQNRQLQVRFDSFSIQRESLSDPSSRGDILKVPNPHLKLSTLLLYPNDLYYDLYTDFDGPIQISSRVSQYRYMRHIFQLYFSPSRSEHHDWTPNSSSSSLWTMEHRYRIHRQRLEFQPQLNALGELTPSLDMWLSWLGVGGDAGRIPLLIYEHVLEQLDRWMMITRTNNHHHHHTK</sequence>
<accession>A0AAV9I6V0</accession>
<dbReference type="GO" id="GO:0006113">
    <property type="term" value="P:fermentation"/>
    <property type="evidence" value="ECO:0007669"/>
    <property type="project" value="InterPro"/>
</dbReference>
<dbReference type="EMBL" id="JANCYU010000003">
    <property type="protein sequence ID" value="KAK4522336.1"/>
    <property type="molecule type" value="Genomic_DNA"/>
</dbReference>
<keyword evidence="3" id="KW-1185">Reference proteome</keyword>
<dbReference type="PANTHER" id="PTHR32085">
    <property type="entry name" value="PROTEIN CSF1"/>
    <property type="match status" value="1"/>
</dbReference>
<dbReference type="GO" id="GO:0016020">
    <property type="term" value="C:membrane"/>
    <property type="evidence" value="ECO:0007669"/>
    <property type="project" value="InterPro"/>
</dbReference>
<reference evidence="2 3" key="1">
    <citation type="submission" date="2022-07" db="EMBL/GenBank/DDBJ databases">
        <title>Genome-wide signatures of adaptation to extreme environments.</title>
        <authorList>
            <person name="Cho C.H."/>
            <person name="Yoon H.S."/>
        </authorList>
    </citation>
    <scope>NUCLEOTIDE SEQUENCE [LARGE SCALE GENOMIC DNA]</scope>
    <source>
        <strain evidence="2 3">108.79 E11</strain>
    </source>
</reference>
<evidence type="ECO:0000256" key="1">
    <source>
        <dbReference type="SAM" id="MobiDB-lite"/>
    </source>
</evidence>
<protein>
    <recommendedName>
        <fullName evidence="4">FMP27 GFWDK domain-containing protein</fullName>
    </recommendedName>
</protein>
<evidence type="ECO:0008006" key="4">
    <source>
        <dbReference type="Google" id="ProtNLM"/>
    </source>
</evidence>
<evidence type="ECO:0000313" key="3">
    <source>
        <dbReference type="Proteomes" id="UP001300502"/>
    </source>
</evidence>
<feature type="region of interest" description="Disordered" evidence="1">
    <location>
        <begin position="2636"/>
        <end position="2660"/>
    </location>
</feature>
<dbReference type="InterPro" id="IPR029636">
    <property type="entry name" value="Csf1"/>
</dbReference>